<name>A0ABS9QC81_9HYPH</name>
<sequence length="191" mass="20918">MLMMQYIHRLPADYETDRIAKRAASLGPDWDDTPGLGFKAFIAQRRGVNGAVNSAYSSLYLWLDDEAAGDFITGERFQKVIDGFGRPAIETWLPLDIHLGSATTARSVYREDVLIDAATDFSALKRSEAERNTAAVKQPDTYAAVTAIDLANWRLSRFRLSAEAARTPECGSVFDILHLAKPGIPALVAAA</sequence>
<accession>A0ABS9QC81</accession>
<dbReference type="RefSeq" id="WP_239362311.1">
    <property type="nucleotide sequence ID" value="NZ_JAKREW010000002.1"/>
</dbReference>
<dbReference type="EMBL" id="JAKREW010000002">
    <property type="protein sequence ID" value="MCG7504239.1"/>
    <property type="molecule type" value="Genomic_DNA"/>
</dbReference>
<keyword evidence="2" id="KW-1185">Reference proteome</keyword>
<protein>
    <submittedName>
        <fullName evidence="1">DUF4865 family protein</fullName>
    </submittedName>
</protein>
<reference evidence="1 2" key="1">
    <citation type="submission" date="2022-02" db="EMBL/GenBank/DDBJ databases">
        <title>Draft genome sequence of Mezorhizobium retamae strain IRAMC:0171 isolated from Retama raetam nodules.</title>
        <authorList>
            <person name="Bengaied R."/>
            <person name="Sbissi I."/>
            <person name="Huber K."/>
            <person name="Ghodbane F."/>
            <person name="Nouioui I."/>
            <person name="Tarhouni M."/>
            <person name="Gtari M."/>
        </authorList>
    </citation>
    <scope>NUCLEOTIDE SEQUENCE [LARGE SCALE GENOMIC DNA]</scope>
    <source>
        <strain evidence="1 2">IRAMC:0171</strain>
    </source>
</reference>
<evidence type="ECO:0000313" key="2">
    <source>
        <dbReference type="Proteomes" id="UP001201701"/>
    </source>
</evidence>
<dbReference type="Proteomes" id="UP001201701">
    <property type="component" value="Unassembled WGS sequence"/>
</dbReference>
<organism evidence="1 2">
    <name type="scientific">Mesorhizobium retamae</name>
    <dbReference type="NCBI Taxonomy" id="2912854"/>
    <lineage>
        <taxon>Bacteria</taxon>
        <taxon>Pseudomonadati</taxon>
        <taxon>Pseudomonadota</taxon>
        <taxon>Alphaproteobacteria</taxon>
        <taxon>Hyphomicrobiales</taxon>
        <taxon>Phyllobacteriaceae</taxon>
        <taxon>Mesorhizobium</taxon>
    </lineage>
</organism>
<comment type="caution">
    <text evidence="1">The sequence shown here is derived from an EMBL/GenBank/DDBJ whole genome shotgun (WGS) entry which is preliminary data.</text>
</comment>
<dbReference type="InterPro" id="IPR032349">
    <property type="entry name" value="DUF4865"/>
</dbReference>
<gene>
    <name evidence="1" type="ORF">L4923_04320</name>
</gene>
<evidence type="ECO:0000313" key="1">
    <source>
        <dbReference type="EMBL" id="MCG7504239.1"/>
    </source>
</evidence>
<dbReference type="Pfam" id="PF16157">
    <property type="entry name" value="DUF4865"/>
    <property type="match status" value="1"/>
</dbReference>
<proteinExistence type="predicted"/>